<dbReference type="Gene3D" id="3.40.190.10">
    <property type="entry name" value="Periplasmic binding protein-like II"/>
    <property type="match status" value="2"/>
</dbReference>
<evidence type="ECO:0000313" key="7">
    <source>
        <dbReference type="Proteomes" id="UP000238949"/>
    </source>
</evidence>
<dbReference type="PIRSF" id="PIRSF004846">
    <property type="entry name" value="ModA"/>
    <property type="match status" value="1"/>
</dbReference>
<keyword evidence="3 5" id="KW-0732">Signal</keyword>
<dbReference type="SUPFAM" id="SSF53850">
    <property type="entry name" value="Periplasmic binding protein-like II"/>
    <property type="match status" value="1"/>
</dbReference>
<dbReference type="NCBIfam" id="TIGR01256">
    <property type="entry name" value="modA"/>
    <property type="match status" value="1"/>
</dbReference>
<dbReference type="Pfam" id="PF13531">
    <property type="entry name" value="SBP_bac_11"/>
    <property type="match status" value="1"/>
</dbReference>
<accession>A0A2S9V968</accession>
<feature type="binding site" evidence="4">
    <location>
        <position position="61"/>
    </location>
    <ligand>
        <name>molybdate</name>
        <dbReference type="ChEBI" id="CHEBI:36264"/>
    </ligand>
</feature>
<feature type="binding site" evidence="4">
    <location>
        <position position="165"/>
    </location>
    <ligand>
        <name>molybdate</name>
        <dbReference type="ChEBI" id="CHEBI:36264"/>
    </ligand>
</feature>
<reference evidence="7" key="1">
    <citation type="journal article" date="2020" name="Int. J. Syst. Evol. Microbiol.">
        <title>Alteromonas alba sp. nov., a marine bacterium isolated from the seawater of the West Pacific Ocean.</title>
        <authorList>
            <person name="Sun C."/>
            <person name="Wu Y.-H."/>
            <person name="Xamxidin M."/>
            <person name="Cheng H."/>
            <person name="Xu X.-W."/>
        </authorList>
    </citation>
    <scope>NUCLEOTIDE SEQUENCE [LARGE SCALE GENOMIC DNA]</scope>
    <source>
        <strain evidence="7">190</strain>
    </source>
</reference>
<organism evidence="6 7">
    <name type="scientific">Alteromonas alba</name>
    <dbReference type="NCBI Taxonomy" id="2079529"/>
    <lineage>
        <taxon>Bacteria</taxon>
        <taxon>Pseudomonadati</taxon>
        <taxon>Pseudomonadota</taxon>
        <taxon>Gammaproteobacteria</taxon>
        <taxon>Alteromonadales</taxon>
        <taxon>Alteromonadaceae</taxon>
        <taxon>Alteromonas/Salinimonas group</taxon>
        <taxon>Alteromonas</taxon>
    </lineage>
</organism>
<comment type="similarity">
    <text evidence="1">Belongs to the bacterial solute-binding protein ModA family.</text>
</comment>
<evidence type="ECO:0000256" key="4">
    <source>
        <dbReference type="PIRSR" id="PIRSR004846-1"/>
    </source>
</evidence>
<dbReference type="InterPro" id="IPR050682">
    <property type="entry name" value="ModA/WtpA"/>
</dbReference>
<dbReference type="InterPro" id="IPR005950">
    <property type="entry name" value="ModA"/>
</dbReference>
<gene>
    <name evidence="6" type="primary">modA</name>
    <name evidence="6" type="ORF">C6Y40_13775</name>
</gene>
<comment type="caution">
    <text evidence="6">The sequence shown here is derived from an EMBL/GenBank/DDBJ whole genome shotgun (WGS) entry which is preliminary data.</text>
</comment>
<dbReference type="RefSeq" id="WP_105935093.1">
    <property type="nucleotide sequence ID" value="NZ_PVNP01000149.1"/>
</dbReference>
<evidence type="ECO:0000256" key="5">
    <source>
        <dbReference type="SAM" id="SignalP"/>
    </source>
</evidence>
<sequence length="253" mass="26507">MNQIMQCLWAIVMAMCATQMAHAAPSINVAVAANFAAPLQKLLPEFEAASGINVRVSVGSSGALFAQIQHGAPYDLFLSADSKRPQALVASGRIAASAVQTYAVGHLALLGNIDGLSDPRLTAAGTRVAIAEPDIAPYGRAAKQLLEQAGLWEKLAPGLIRGTNIQQTLQFWQTGNVDVAFIAASQCVTYQLTCQTLPDNYAPIIQQLAVTGKGESSIAAKKLAAFLRSPKIQSQLAEAGYAPLASGPAEGRH</sequence>
<protein>
    <submittedName>
        <fullName evidence="6">Molybdate ABC transporter substrate-binding protein</fullName>
    </submittedName>
</protein>
<name>A0A2S9V968_9ALTE</name>
<dbReference type="AlphaFoldDB" id="A0A2S9V968"/>
<dbReference type="Proteomes" id="UP000238949">
    <property type="component" value="Unassembled WGS sequence"/>
</dbReference>
<dbReference type="GO" id="GO:0046872">
    <property type="term" value="F:metal ion binding"/>
    <property type="evidence" value="ECO:0007669"/>
    <property type="project" value="UniProtKB-KW"/>
</dbReference>
<keyword evidence="7" id="KW-1185">Reference proteome</keyword>
<feature type="chain" id="PRO_5015741261" evidence="5">
    <location>
        <begin position="24"/>
        <end position="253"/>
    </location>
</feature>
<evidence type="ECO:0000256" key="1">
    <source>
        <dbReference type="ARBA" id="ARBA00009175"/>
    </source>
</evidence>
<keyword evidence="4" id="KW-0500">Molybdenum</keyword>
<evidence type="ECO:0000313" key="6">
    <source>
        <dbReference type="EMBL" id="PRO72999.1"/>
    </source>
</evidence>
<evidence type="ECO:0000256" key="2">
    <source>
        <dbReference type="ARBA" id="ARBA00022723"/>
    </source>
</evidence>
<evidence type="ECO:0000256" key="3">
    <source>
        <dbReference type="ARBA" id="ARBA00022729"/>
    </source>
</evidence>
<dbReference type="EMBL" id="PVNP01000149">
    <property type="protein sequence ID" value="PRO72999.1"/>
    <property type="molecule type" value="Genomic_DNA"/>
</dbReference>
<proteinExistence type="inferred from homology"/>
<feature type="signal peptide" evidence="5">
    <location>
        <begin position="1"/>
        <end position="23"/>
    </location>
</feature>
<dbReference type="OrthoDB" id="9785015at2"/>
<keyword evidence="2 4" id="KW-0479">Metal-binding</keyword>
<dbReference type="GO" id="GO:0030973">
    <property type="term" value="F:molybdate ion binding"/>
    <property type="evidence" value="ECO:0007669"/>
    <property type="project" value="TreeGrafter"/>
</dbReference>
<dbReference type="PANTHER" id="PTHR30632">
    <property type="entry name" value="MOLYBDATE-BINDING PERIPLASMIC PROTEIN"/>
    <property type="match status" value="1"/>
</dbReference>
<dbReference type="PANTHER" id="PTHR30632:SF14">
    <property type="entry name" value="TUNGSTATE_MOLYBDATE_CHROMATE-BINDING PROTEIN MODA"/>
    <property type="match status" value="1"/>
</dbReference>
<dbReference type="GO" id="GO:0015689">
    <property type="term" value="P:molybdate ion transport"/>
    <property type="evidence" value="ECO:0007669"/>
    <property type="project" value="InterPro"/>
</dbReference>